<evidence type="ECO:0000259" key="2">
    <source>
        <dbReference type="Pfam" id="PF24883"/>
    </source>
</evidence>
<dbReference type="EMBL" id="JBFAKC010000029">
    <property type="protein sequence ID" value="MEV0712865.1"/>
    <property type="molecule type" value="Genomic_DNA"/>
</dbReference>
<keyword evidence="3" id="KW-0067">ATP-binding</keyword>
<dbReference type="InterPro" id="IPR056884">
    <property type="entry name" value="NPHP3-like_N"/>
</dbReference>
<gene>
    <name evidence="3" type="ORF">AB0I48_35460</name>
</gene>
<dbReference type="InterPro" id="IPR011990">
    <property type="entry name" value="TPR-like_helical_dom_sf"/>
</dbReference>
<organism evidence="3 4">
    <name type="scientific">Nocardia aurea</name>
    <dbReference type="NCBI Taxonomy" id="2144174"/>
    <lineage>
        <taxon>Bacteria</taxon>
        <taxon>Bacillati</taxon>
        <taxon>Actinomycetota</taxon>
        <taxon>Actinomycetes</taxon>
        <taxon>Mycobacteriales</taxon>
        <taxon>Nocardiaceae</taxon>
        <taxon>Nocardia</taxon>
    </lineage>
</organism>
<comment type="caution">
    <text evidence="3">The sequence shown here is derived from an EMBL/GenBank/DDBJ whole genome shotgun (WGS) entry which is preliminary data.</text>
</comment>
<accession>A0ABV3G5V3</accession>
<evidence type="ECO:0000313" key="4">
    <source>
        <dbReference type="Proteomes" id="UP001551695"/>
    </source>
</evidence>
<keyword evidence="1" id="KW-0677">Repeat</keyword>
<evidence type="ECO:0000313" key="3">
    <source>
        <dbReference type="EMBL" id="MEV0712865.1"/>
    </source>
</evidence>
<protein>
    <submittedName>
        <fullName evidence="3">ATP-binding protein</fullName>
    </submittedName>
</protein>
<keyword evidence="4" id="KW-1185">Reference proteome</keyword>
<dbReference type="RefSeq" id="WP_357790243.1">
    <property type="nucleotide sequence ID" value="NZ_JBFAKC010000029.1"/>
</dbReference>
<feature type="domain" description="Nephrocystin 3-like N-terminal" evidence="2">
    <location>
        <begin position="159"/>
        <end position="292"/>
    </location>
</feature>
<keyword evidence="3" id="KW-0547">Nucleotide-binding</keyword>
<dbReference type="Pfam" id="PF24883">
    <property type="entry name" value="NPHP3_N"/>
    <property type="match status" value="1"/>
</dbReference>
<feature type="non-terminal residue" evidence="3">
    <location>
        <position position="1304"/>
    </location>
</feature>
<dbReference type="Proteomes" id="UP001551695">
    <property type="component" value="Unassembled WGS sequence"/>
</dbReference>
<proteinExistence type="predicted"/>
<reference evidence="3 4" key="1">
    <citation type="submission" date="2024-06" db="EMBL/GenBank/DDBJ databases">
        <title>The Natural Products Discovery Center: Release of the First 8490 Sequenced Strains for Exploring Actinobacteria Biosynthetic Diversity.</title>
        <authorList>
            <person name="Kalkreuter E."/>
            <person name="Kautsar S.A."/>
            <person name="Yang D."/>
            <person name="Bader C.D."/>
            <person name="Teijaro C.N."/>
            <person name="Fluegel L."/>
            <person name="Davis C.M."/>
            <person name="Simpson J.R."/>
            <person name="Lauterbach L."/>
            <person name="Steele A.D."/>
            <person name="Gui C."/>
            <person name="Meng S."/>
            <person name="Li G."/>
            <person name="Viehrig K."/>
            <person name="Ye F."/>
            <person name="Su P."/>
            <person name="Kiefer A.F."/>
            <person name="Nichols A."/>
            <person name="Cepeda A.J."/>
            <person name="Yan W."/>
            <person name="Fan B."/>
            <person name="Jiang Y."/>
            <person name="Adhikari A."/>
            <person name="Zheng C.-J."/>
            <person name="Schuster L."/>
            <person name="Cowan T.M."/>
            <person name="Smanski M.J."/>
            <person name="Chevrette M.G."/>
            <person name="De Carvalho L.P.S."/>
            <person name="Shen B."/>
        </authorList>
    </citation>
    <scope>NUCLEOTIDE SEQUENCE [LARGE SCALE GENOMIC DNA]</scope>
    <source>
        <strain evidence="3 4">NPDC050403</strain>
    </source>
</reference>
<dbReference type="Gene3D" id="1.25.40.10">
    <property type="entry name" value="Tetratricopeptide repeat domain"/>
    <property type="match status" value="4"/>
</dbReference>
<sequence>MGVESGPKARRLAEALAALRQAANNPTYKKIVDHCKLNHVKITDSTVSDWLNGESVPASAKSFELVVRYLNGRAARSDSGYECLSTRQWENLRTAAFEERRGTQGARAAPPRRGCRSDPRAELHASLYVVQVREFIAPVHGLQDRERELEMLAEFCHGDDESYLWVQGEPWAGKSALLSSFVLDPPPDVTVVSFFVTDRLAAQNNHTAFTAAVLDQLAGLLPDHKARIESAVINRDGLRNELLALASRRAAEAKQRLVLVVDGLDEDTGKPLIVGLLPVMPDENLRVVVASRYGPRLYIPHGHPLTSARRHRLAQSEHAAGIRDRAVAELDALLEGPDRNRELLALITTAQGLSISELEILTDRPPFEIDRLLRGTAGRSFRATHPTAESEHDHSPIYALAHETLQRTAETRLGTRMLSTSLDRLHSWADQHNEQNWPSSTPDFLLHRYFTVLERHHDLLRMMGLTLSSGRHRRLRASTGGDWAALTEISVVQQHICEQSEPDLLTTARLARRRDHLQNRNHHLPVGVVVVRAYLGQIERAEALARSIPAPGVRVNALAQLAEVVAQTDLDRAARLLYHAAGIVNDVTDPRWKTNAFDRAVKVIASIAPDRAELIANNLTDPQQRDHTLAYTAEVVTSIDPDRAEAIANNLTDPERRDYTLAHIAELIAPNYLDRAEAIADNLTNVQHRANTLARLAVALATINPAHADRLADRAVDFANDLTDSQQRVDTLEAVAAQVARIDPNRAKTIVSGIRRQGADVGYHLLRPGSKHHDFGPLRSFAHIPELIAAIDPGRAEAIANNLTDPEQRADTLARLANLFWPSDPGRADQLADQASEVATNIPDSWRPVLAHVAAVIGPIAPGRAETIANNLTDPQQRDSVLAHIATSIAPIAPARAETIANNLIDPRQRAEVLARIAELIAPTAPDRARSIVNRTAVPWQPSLSERDIAIVSADPDRTVTHTSEPRRHIDLLVEVAAMIASTDPDGAGQLVDRAETLTGQITDPSRRAHVLAGVVDVITAGDPDRAELIANQITVPWQRARAHARVVEVITVSDPDRAELIANQITVPWQRADALARIAGVVASIDRERALRLADHVTDSTKDITDPRWRADAVARILGTIASIDRERALRLADHVTDSINDITDGWLRADAVARIVGTIASIDRERALRFADHVTDSVNDITDGWWRADAVARIVRAISFIDPHRAANIAGEITDPRRRGEALAAVAGAIASTDRERALRFADHAAEVANDITDPRHQATTLVAVAGAITFTDRERALRFADHAAEVANDITDPRHQATTLV</sequence>
<evidence type="ECO:0000256" key="1">
    <source>
        <dbReference type="ARBA" id="ARBA00022737"/>
    </source>
</evidence>
<dbReference type="GO" id="GO:0005524">
    <property type="term" value="F:ATP binding"/>
    <property type="evidence" value="ECO:0007669"/>
    <property type="project" value="UniProtKB-KW"/>
</dbReference>
<name>A0ABV3G5V3_9NOCA</name>